<dbReference type="Pfam" id="PF04386">
    <property type="entry name" value="SspB"/>
    <property type="match status" value="1"/>
</dbReference>
<organism evidence="2 3">
    <name type="scientific">Lampropedia hyalina DSM 16112</name>
    <dbReference type="NCBI Taxonomy" id="1122156"/>
    <lineage>
        <taxon>Bacteria</taxon>
        <taxon>Pseudomonadati</taxon>
        <taxon>Pseudomonadota</taxon>
        <taxon>Betaproteobacteria</taxon>
        <taxon>Burkholderiales</taxon>
        <taxon>Comamonadaceae</taxon>
        <taxon>Lampropedia</taxon>
    </lineage>
</organism>
<dbReference type="PANTHER" id="PTHR37486:SF1">
    <property type="entry name" value="STRINGENT STARVATION PROTEIN B"/>
    <property type="match status" value="1"/>
</dbReference>
<evidence type="ECO:0000313" key="2">
    <source>
        <dbReference type="EMBL" id="SHF64285.1"/>
    </source>
</evidence>
<dbReference type="Proteomes" id="UP000184327">
    <property type="component" value="Unassembled WGS sequence"/>
</dbReference>
<dbReference type="SUPFAM" id="SSF101738">
    <property type="entry name" value="SspB-like"/>
    <property type="match status" value="1"/>
</dbReference>
<evidence type="ECO:0000256" key="1">
    <source>
        <dbReference type="SAM" id="MobiDB-lite"/>
    </source>
</evidence>
<reference evidence="2 3" key="1">
    <citation type="submission" date="2016-11" db="EMBL/GenBank/DDBJ databases">
        <authorList>
            <person name="Jaros S."/>
            <person name="Januszkiewicz K."/>
            <person name="Wedrychowicz H."/>
        </authorList>
    </citation>
    <scope>NUCLEOTIDE SEQUENCE [LARGE SCALE GENOMIC DNA]</scope>
    <source>
        <strain evidence="2 3">DSM 16112</strain>
    </source>
</reference>
<dbReference type="EMBL" id="FQUZ01000032">
    <property type="protein sequence ID" value="SHF64285.1"/>
    <property type="molecule type" value="Genomic_DNA"/>
</dbReference>
<evidence type="ECO:0000313" key="3">
    <source>
        <dbReference type="Proteomes" id="UP000184327"/>
    </source>
</evidence>
<dbReference type="STRING" id="1122156.SAMN02745117_02349"/>
<dbReference type="GO" id="GO:0045732">
    <property type="term" value="P:positive regulation of protein catabolic process"/>
    <property type="evidence" value="ECO:0007669"/>
    <property type="project" value="TreeGrafter"/>
</dbReference>
<dbReference type="AlphaFoldDB" id="A0A1M5DBI3"/>
<gene>
    <name evidence="2" type="ORF">SAMN02745117_02349</name>
</gene>
<feature type="compositionally biased region" description="Low complexity" evidence="1">
    <location>
        <begin position="123"/>
        <end position="177"/>
    </location>
</feature>
<keyword evidence="3" id="KW-1185">Reference proteome</keyword>
<accession>A0A1M5DBI3</accession>
<dbReference type="NCBIfam" id="NF008769">
    <property type="entry name" value="PRK11798.2-5"/>
    <property type="match status" value="1"/>
</dbReference>
<proteinExistence type="predicted"/>
<dbReference type="GO" id="GO:0005829">
    <property type="term" value="C:cytosol"/>
    <property type="evidence" value="ECO:0007669"/>
    <property type="project" value="TreeGrafter"/>
</dbReference>
<sequence>MNTPASLPPTQPYLIRALHEWCTDNGFTPHLAVKVDASVQVPMEYVQHGEIILNVSYDATSHLRIGNDSVEFQARFGGTPRVIIVPIGRIMAIYARENGQGMAFHVPETTEAPTALTVSSENTESSPPATEAAPAPDTAEATASPAAAPEHTPSTGPGSAKKTSARKSSTTASTAAKSRSRRKASESEAESAPGTLAAVPAGSTGDTQPTSPSAATSAAPASKRPVLKRIK</sequence>
<feature type="region of interest" description="Disordered" evidence="1">
    <location>
        <begin position="113"/>
        <end position="231"/>
    </location>
</feature>
<dbReference type="GO" id="GO:0005840">
    <property type="term" value="C:ribosome"/>
    <property type="evidence" value="ECO:0007669"/>
    <property type="project" value="TreeGrafter"/>
</dbReference>
<name>A0A1M5DBI3_9BURK</name>
<dbReference type="InterPro" id="IPR036760">
    <property type="entry name" value="SspB-like_sf"/>
</dbReference>
<dbReference type="PANTHER" id="PTHR37486">
    <property type="entry name" value="STRINGENT STARVATION PROTEIN B"/>
    <property type="match status" value="1"/>
</dbReference>
<dbReference type="InterPro" id="IPR007481">
    <property type="entry name" value="SspB"/>
</dbReference>
<dbReference type="Gene3D" id="2.30.30.220">
    <property type="entry name" value="SspB-like"/>
    <property type="match status" value="1"/>
</dbReference>
<feature type="compositionally biased region" description="Low complexity" evidence="1">
    <location>
        <begin position="209"/>
        <end position="222"/>
    </location>
</feature>
<dbReference type="OrthoDB" id="9797358at2"/>
<protein>
    <submittedName>
        <fullName evidence="2">Stringent starvation protein B</fullName>
    </submittedName>
</protein>